<comment type="similarity">
    <text evidence="1 4">Belongs to the class-II DAHP synthase family.</text>
</comment>
<dbReference type="InterPro" id="IPR013785">
    <property type="entry name" value="Aldolase_TIM"/>
</dbReference>
<dbReference type="RefSeq" id="WP_092603130.1">
    <property type="nucleotide sequence ID" value="NZ_FNJR01000010.1"/>
</dbReference>
<evidence type="ECO:0000256" key="4">
    <source>
        <dbReference type="RuleBase" id="RU363071"/>
    </source>
</evidence>
<dbReference type="UniPathway" id="UPA00053">
    <property type="reaction ID" value="UER00084"/>
</dbReference>
<dbReference type="GO" id="GO:0008652">
    <property type="term" value="P:amino acid biosynthetic process"/>
    <property type="evidence" value="ECO:0007669"/>
    <property type="project" value="UniProtKB-KW"/>
</dbReference>
<dbReference type="InterPro" id="IPR002480">
    <property type="entry name" value="DAHP_synth_2"/>
</dbReference>
<feature type="compositionally biased region" description="Polar residues" evidence="5">
    <location>
        <begin position="1"/>
        <end position="10"/>
    </location>
</feature>
<sequence length="405" mass="43977">MTSLSESIPSESRDVGLGEVAEDVLSRPAQQQPQWPDREHASDVGERLSRLPALVDAVDVRVLRGLLADVARGKMRIVQSGDCAEDPAESTPEHVARKTGLLESVAGVLKMNTNKPVLRVGRIAGQFGKPRSKPTEWIDGRELPVYRGHMVNTLEPTEHDRAPNPERMLSGYRAAREVMNLLGWPGAATGSLIDPPVWTSHEALLLDYELPLTRRDPTGVPVLGSTHWPWIGERTRQVEGAHVALLSGVVNPVACKVGPTMTAEEIVALCERLDPERVPGRLTLIARMGAEKVGECLPPLVRAVRASGHPVIWLSDPMHANTVSRADGIKTRLVGTVVDEVRNFQHAVESAGGVAGGLHLETTPEDVTECVSDSATTHGVNHNYTTLCDPRLNSEQALRVVSAWR</sequence>
<dbReference type="PANTHER" id="PTHR21337:SF0">
    <property type="entry name" value="PHOSPHO-2-DEHYDRO-3-DEOXYHEPTONATE ALDOLASE"/>
    <property type="match status" value="1"/>
</dbReference>
<feature type="region of interest" description="Disordered" evidence="5">
    <location>
        <begin position="1"/>
        <end position="43"/>
    </location>
</feature>
<dbReference type="EMBL" id="FNJR01000010">
    <property type="protein sequence ID" value="SDP84629.1"/>
    <property type="molecule type" value="Genomic_DNA"/>
</dbReference>
<dbReference type="Gene3D" id="3.20.20.70">
    <property type="entry name" value="Aldolase class I"/>
    <property type="match status" value="1"/>
</dbReference>
<dbReference type="STRING" id="405564.SAMN04487905_110133"/>
<dbReference type="SUPFAM" id="SSF51569">
    <property type="entry name" value="Aldolase"/>
    <property type="match status" value="1"/>
</dbReference>
<comment type="catalytic activity">
    <reaction evidence="4">
        <text>D-erythrose 4-phosphate + phosphoenolpyruvate + H2O = 7-phospho-2-dehydro-3-deoxy-D-arabino-heptonate + phosphate</text>
        <dbReference type="Rhea" id="RHEA:14717"/>
        <dbReference type="ChEBI" id="CHEBI:15377"/>
        <dbReference type="ChEBI" id="CHEBI:16897"/>
        <dbReference type="ChEBI" id="CHEBI:43474"/>
        <dbReference type="ChEBI" id="CHEBI:58394"/>
        <dbReference type="ChEBI" id="CHEBI:58702"/>
        <dbReference type="EC" id="2.5.1.54"/>
    </reaction>
</comment>
<keyword evidence="3" id="KW-0464">Manganese</keyword>
<dbReference type="PANTHER" id="PTHR21337">
    <property type="entry name" value="PHOSPHO-2-DEHYDRO-3-DEOXYHEPTONATE ALDOLASE 1, 2"/>
    <property type="match status" value="1"/>
</dbReference>
<evidence type="ECO:0000256" key="2">
    <source>
        <dbReference type="ARBA" id="ARBA00022679"/>
    </source>
</evidence>
<evidence type="ECO:0000256" key="5">
    <source>
        <dbReference type="SAM" id="MobiDB-lite"/>
    </source>
</evidence>
<feature type="binding site" evidence="3">
    <location>
        <position position="122"/>
    </location>
    <ligand>
        <name>phosphoenolpyruvate</name>
        <dbReference type="ChEBI" id="CHEBI:58702"/>
    </ligand>
</feature>
<evidence type="ECO:0000256" key="1">
    <source>
        <dbReference type="ARBA" id="ARBA00008911"/>
    </source>
</evidence>
<keyword evidence="2 4" id="KW-0808">Transferase</keyword>
<feature type="binding site" evidence="3">
    <location>
        <position position="389"/>
    </location>
    <ligand>
        <name>Mn(2+)</name>
        <dbReference type="ChEBI" id="CHEBI:29035"/>
    </ligand>
</feature>
<evidence type="ECO:0000256" key="3">
    <source>
        <dbReference type="PIRSR" id="PIRSR602480-1"/>
    </source>
</evidence>
<accession>A0A1H0W1Q6</accession>
<reference evidence="7" key="1">
    <citation type="submission" date="2016-10" db="EMBL/GenBank/DDBJ databases">
        <authorList>
            <person name="Varghese N."/>
            <person name="Submissions S."/>
        </authorList>
    </citation>
    <scope>NUCLEOTIDE SEQUENCE [LARGE SCALE GENOMIC DNA]</scope>
    <source>
        <strain evidence="7">DSM 46732</strain>
    </source>
</reference>
<dbReference type="Proteomes" id="UP000199497">
    <property type="component" value="Unassembled WGS sequence"/>
</dbReference>
<evidence type="ECO:0000313" key="7">
    <source>
        <dbReference type="Proteomes" id="UP000199497"/>
    </source>
</evidence>
<dbReference type="GO" id="GO:0009073">
    <property type="term" value="P:aromatic amino acid family biosynthetic process"/>
    <property type="evidence" value="ECO:0007669"/>
    <property type="project" value="UniProtKB-KW"/>
</dbReference>
<keyword evidence="3" id="KW-0104">Cadmium</keyword>
<gene>
    <name evidence="6" type="ORF">SAMN04487905_110133</name>
</gene>
<dbReference type="AlphaFoldDB" id="A0A1H0W1Q6"/>
<name>A0A1H0W1Q6_9ACTN</name>
<feature type="binding site" evidence="3">
    <location>
        <position position="287"/>
    </location>
    <ligand>
        <name>phosphoenolpyruvate</name>
        <dbReference type="ChEBI" id="CHEBI:58702"/>
    </ligand>
</feature>
<keyword evidence="7" id="KW-1185">Reference proteome</keyword>
<evidence type="ECO:0000313" key="6">
    <source>
        <dbReference type="EMBL" id="SDP84629.1"/>
    </source>
</evidence>
<dbReference type="GO" id="GO:0003849">
    <property type="term" value="F:3-deoxy-7-phosphoheptulonate synthase activity"/>
    <property type="evidence" value="ECO:0007669"/>
    <property type="project" value="UniProtKB-EC"/>
</dbReference>
<feature type="binding site" evidence="3">
    <location>
        <position position="256"/>
    </location>
    <ligand>
        <name>phosphoenolpyruvate</name>
        <dbReference type="ChEBI" id="CHEBI:58702"/>
    </ligand>
</feature>
<dbReference type="Pfam" id="PF01474">
    <property type="entry name" value="DAHP_synth_2"/>
    <property type="match status" value="2"/>
</dbReference>
<protein>
    <recommendedName>
        <fullName evidence="4">Phospho-2-dehydro-3-deoxyheptonate aldolase</fullName>
        <ecNumber evidence="4">2.5.1.54</ecNumber>
    </recommendedName>
</protein>
<organism evidence="6 7">
    <name type="scientific">Actinopolyspora xinjiangensis</name>
    <dbReference type="NCBI Taxonomy" id="405564"/>
    <lineage>
        <taxon>Bacteria</taxon>
        <taxon>Bacillati</taxon>
        <taxon>Actinomycetota</taxon>
        <taxon>Actinomycetes</taxon>
        <taxon>Actinopolysporales</taxon>
        <taxon>Actinopolysporaceae</taxon>
        <taxon>Actinopolyspora</taxon>
    </lineage>
</organism>
<proteinExistence type="inferred from homology"/>
<keyword evidence="3" id="KW-0170">Cobalt</keyword>
<dbReference type="GO" id="GO:0009423">
    <property type="term" value="P:chorismate biosynthetic process"/>
    <property type="evidence" value="ECO:0007669"/>
    <property type="project" value="UniProtKB-UniPathway"/>
</dbReference>
<comment type="pathway">
    <text evidence="4">Metabolic intermediate biosynthesis; chorismate biosynthesis; chorismate from D-erythrose 4-phosphate and phosphoenolpyruvate: step 1/7.</text>
</comment>
<dbReference type="OrthoDB" id="9766852at2"/>
<keyword evidence="4" id="KW-0057">Aromatic amino acid biosynthesis</keyword>
<dbReference type="EC" id="2.5.1.54" evidence="4"/>
<feature type="binding site" evidence="3">
    <location>
        <position position="83"/>
    </location>
    <ligand>
        <name>Mn(2+)</name>
        <dbReference type="ChEBI" id="CHEBI:29035"/>
    </ligand>
</feature>
<feature type="binding site" evidence="3">
    <location>
        <position position="361"/>
    </location>
    <ligand>
        <name>Mn(2+)</name>
        <dbReference type="ChEBI" id="CHEBI:29035"/>
    </ligand>
</feature>
<feature type="binding site" evidence="3">
    <location>
        <begin position="233"/>
        <end position="234"/>
    </location>
    <ligand>
        <name>phosphoenolpyruvate</name>
        <dbReference type="ChEBI" id="CHEBI:58702"/>
    </ligand>
</feature>
<keyword evidence="4" id="KW-0028">Amino-acid biosynthesis</keyword>
<comment type="cofactor">
    <cofactor evidence="3">
        <name>Mn(2+)</name>
        <dbReference type="ChEBI" id="CHEBI:29035"/>
    </cofactor>
    <cofactor evidence="3">
        <name>Co(2+)</name>
        <dbReference type="ChEBI" id="CHEBI:48828"/>
    </cofactor>
    <cofactor evidence="3">
        <name>Cd(2+)</name>
        <dbReference type="ChEBI" id="CHEBI:48775"/>
    </cofactor>
    <text evidence="3">Binds 1 divalent cation per subunit. The enzyme is active with manganese, cobalt or cadmium ions.</text>
</comment>
<feature type="binding site" evidence="3">
    <location>
        <position position="319"/>
    </location>
    <ligand>
        <name>Mn(2+)</name>
        <dbReference type="ChEBI" id="CHEBI:29035"/>
    </ligand>
</feature>